<accession>A0ABW6BNI7</accession>
<feature type="domain" description="Beta-lactamase-related" evidence="1">
    <location>
        <begin position="66"/>
        <end position="384"/>
    </location>
</feature>
<protein>
    <submittedName>
        <fullName evidence="2">Serine hydrolase domain-containing protein</fullName>
        <ecNumber evidence="2">3.-.-.-</ecNumber>
    </submittedName>
</protein>
<gene>
    <name evidence="2" type="ORF">ACFS7Z_02995</name>
</gene>
<dbReference type="Gene3D" id="3.40.710.10">
    <property type="entry name" value="DD-peptidase/beta-lactamase superfamily"/>
    <property type="match status" value="1"/>
</dbReference>
<comment type="caution">
    <text evidence="2">The sequence shown here is derived from an EMBL/GenBank/DDBJ whole genome shotgun (WGS) entry which is preliminary data.</text>
</comment>
<dbReference type="Pfam" id="PF00144">
    <property type="entry name" value="Beta-lactamase"/>
    <property type="match status" value="1"/>
</dbReference>
<evidence type="ECO:0000259" key="1">
    <source>
        <dbReference type="Pfam" id="PF00144"/>
    </source>
</evidence>
<keyword evidence="3" id="KW-1185">Reference proteome</keyword>
<dbReference type="InterPro" id="IPR012338">
    <property type="entry name" value="Beta-lactam/transpept-like"/>
</dbReference>
<dbReference type="Proteomes" id="UP001597641">
    <property type="component" value="Unassembled WGS sequence"/>
</dbReference>
<evidence type="ECO:0000313" key="3">
    <source>
        <dbReference type="Proteomes" id="UP001597641"/>
    </source>
</evidence>
<evidence type="ECO:0000313" key="2">
    <source>
        <dbReference type="EMBL" id="MFD2999315.1"/>
    </source>
</evidence>
<dbReference type="EMBL" id="JBHUOX010000002">
    <property type="protein sequence ID" value="MFD2999315.1"/>
    <property type="molecule type" value="Genomic_DNA"/>
</dbReference>
<proteinExistence type="predicted"/>
<sequence>MRHMLFTSPNPCGSFLFTACILLLSGCTPKEQAYKSAAVPAESSPVPDEAIPVSLLESIADSMANNYITAGDVPGMTVAIAREGKVIFSRSYGKADVEMDVAAGPETVYNIASVTKQFTAAAIMRLVEAEKISLDDPLTKYLPDYPTQGHHVTLRHLLTHTSGIRDYTLRNEAMPNWFALDLSYKDMIVLWGNRPFDFKPGEGYDYCNMGYYLLGQVIEKVTGTPWADYAEPQLLQPLGLRHIFFNDLKRVIPNRAEGYLHEGEKLINVPYRNLRVFSAGGGLCSTVGDLIRWTYLLHNGQVVSPESLRQMTTPTVLASGDTVGYGYGLYINETGGHRKIYHGGTFGFGAYLSHYPEDGLTIGILSNSSKGRERAEQLETALARAALNVVVQDLPVSNEEIVRYEGVYTYQSTPTKMRELRVFSEDGQLKAQFGNGRALRLRSQGNHYFIPEKVDDMRIAFNVENGRAESLQIHEGRWEVTPAKRKL</sequence>
<dbReference type="SUPFAM" id="SSF56601">
    <property type="entry name" value="beta-lactamase/transpeptidase-like"/>
    <property type="match status" value="1"/>
</dbReference>
<keyword evidence="2" id="KW-0378">Hydrolase</keyword>
<dbReference type="InterPro" id="IPR050491">
    <property type="entry name" value="AmpC-like"/>
</dbReference>
<dbReference type="GO" id="GO:0016787">
    <property type="term" value="F:hydrolase activity"/>
    <property type="evidence" value="ECO:0007669"/>
    <property type="project" value="UniProtKB-KW"/>
</dbReference>
<dbReference type="PANTHER" id="PTHR46825:SF9">
    <property type="entry name" value="BETA-LACTAMASE-RELATED DOMAIN-CONTAINING PROTEIN"/>
    <property type="match status" value="1"/>
</dbReference>
<reference evidence="3" key="1">
    <citation type="journal article" date="2019" name="Int. J. Syst. Evol. Microbiol.">
        <title>The Global Catalogue of Microorganisms (GCM) 10K type strain sequencing project: providing services to taxonomists for standard genome sequencing and annotation.</title>
        <authorList>
            <consortium name="The Broad Institute Genomics Platform"/>
            <consortium name="The Broad Institute Genome Sequencing Center for Infectious Disease"/>
            <person name="Wu L."/>
            <person name="Ma J."/>
        </authorList>
    </citation>
    <scope>NUCLEOTIDE SEQUENCE [LARGE SCALE GENOMIC DNA]</scope>
    <source>
        <strain evidence="3">KCTC 23984</strain>
    </source>
</reference>
<dbReference type="InterPro" id="IPR001466">
    <property type="entry name" value="Beta-lactam-related"/>
</dbReference>
<dbReference type="RefSeq" id="WP_377480695.1">
    <property type="nucleotide sequence ID" value="NZ_JBHUOX010000002.1"/>
</dbReference>
<dbReference type="PROSITE" id="PS51257">
    <property type="entry name" value="PROKAR_LIPOPROTEIN"/>
    <property type="match status" value="1"/>
</dbReference>
<organism evidence="2 3">
    <name type="scientific">Pontibacter toksunensis</name>
    <dbReference type="NCBI Taxonomy" id="1332631"/>
    <lineage>
        <taxon>Bacteria</taxon>
        <taxon>Pseudomonadati</taxon>
        <taxon>Bacteroidota</taxon>
        <taxon>Cytophagia</taxon>
        <taxon>Cytophagales</taxon>
        <taxon>Hymenobacteraceae</taxon>
        <taxon>Pontibacter</taxon>
    </lineage>
</organism>
<dbReference type="EC" id="3.-.-.-" evidence="2"/>
<dbReference type="PANTHER" id="PTHR46825">
    <property type="entry name" value="D-ALANYL-D-ALANINE-CARBOXYPEPTIDASE/ENDOPEPTIDASE AMPH"/>
    <property type="match status" value="1"/>
</dbReference>
<name>A0ABW6BNI7_9BACT</name>